<dbReference type="PANTHER" id="PTHR21310:SF15">
    <property type="entry name" value="AMINOGLYCOSIDE PHOSPHOTRANSFERASE DOMAIN-CONTAINING PROTEIN"/>
    <property type="match status" value="1"/>
</dbReference>
<dbReference type="VEuPathDB" id="FungiDB:BO80DRAFT_462848"/>
<evidence type="ECO:0000259" key="1">
    <source>
        <dbReference type="Pfam" id="PF01636"/>
    </source>
</evidence>
<organism evidence="2 3">
    <name type="scientific">Aspergillus ibericus CBS 121593</name>
    <dbReference type="NCBI Taxonomy" id="1448316"/>
    <lineage>
        <taxon>Eukaryota</taxon>
        <taxon>Fungi</taxon>
        <taxon>Dikarya</taxon>
        <taxon>Ascomycota</taxon>
        <taxon>Pezizomycotina</taxon>
        <taxon>Eurotiomycetes</taxon>
        <taxon>Eurotiomycetidae</taxon>
        <taxon>Eurotiales</taxon>
        <taxon>Aspergillaceae</taxon>
        <taxon>Aspergillus</taxon>
        <taxon>Aspergillus subgen. Circumdati</taxon>
    </lineage>
</organism>
<protein>
    <recommendedName>
        <fullName evidence="1">Aminoglycoside phosphotransferase domain-containing protein</fullName>
    </recommendedName>
</protein>
<proteinExistence type="predicted"/>
<accession>A0A395H5E5</accession>
<dbReference type="STRING" id="1448316.A0A395H5E5"/>
<dbReference type="OrthoDB" id="2906425at2759"/>
<dbReference type="InterPro" id="IPR011009">
    <property type="entry name" value="Kinase-like_dom_sf"/>
</dbReference>
<dbReference type="InterPro" id="IPR051678">
    <property type="entry name" value="AGP_Transferase"/>
</dbReference>
<feature type="domain" description="Aminoglycoside phosphotransferase" evidence="1">
    <location>
        <begin position="154"/>
        <end position="322"/>
    </location>
</feature>
<dbReference type="EMBL" id="KZ824428">
    <property type="protein sequence ID" value="RAL03101.1"/>
    <property type="molecule type" value="Genomic_DNA"/>
</dbReference>
<name>A0A395H5E5_9EURO</name>
<evidence type="ECO:0000313" key="2">
    <source>
        <dbReference type="EMBL" id="RAL03101.1"/>
    </source>
</evidence>
<dbReference type="InterPro" id="IPR002575">
    <property type="entry name" value="Aminoglycoside_PTrfase"/>
</dbReference>
<dbReference type="SUPFAM" id="SSF56112">
    <property type="entry name" value="Protein kinase-like (PK-like)"/>
    <property type="match status" value="1"/>
</dbReference>
<dbReference type="RefSeq" id="XP_025577428.1">
    <property type="nucleotide sequence ID" value="XM_025722543.1"/>
</dbReference>
<dbReference type="Proteomes" id="UP000249402">
    <property type="component" value="Unassembled WGS sequence"/>
</dbReference>
<dbReference type="PANTHER" id="PTHR21310">
    <property type="entry name" value="AMINOGLYCOSIDE PHOSPHOTRANSFERASE-RELATED-RELATED"/>
    <property type="match status" value="1"/>
</dbReference>
<dbReference type="Gene3D" id="3.90.1200.10">
    <property type="match status" value="1"/>
</dbReference>
<keyword evidence="3" id="KW-1185">Reference proteome</keyword>
<dbReference type="AlphaFoldDB" id="A0A395H5E5"/>
<reference evidence="2 3" key="1">
    <citation type="submission" date="2018-02" db="EMBL/GenBank/DDBJ databases">
        <title>The genomes of Aspergillus section Nigri reveals drivers in fungal speciation.</title>
        <authorList>
            <consortium name="DOE Joint Genome Institute"/>
            <person name="Vesth T.C."/>
            <person name="Nybo J."/>
            <person name="Theobald S."/>
            <person name="Brandl J."/>
            <person name="Frisvad J.C."/>
            <person name="Nielsen K.F."/>
            <person name="Lyhne E.K."/>
            <person name="Kogle M.E."/>
            <person name="Kuo A."/>
            <person name="Riley R."/>
            <person name="Clum A."/>
            <person name="Nolan M."/>
            <person name="Lipzen A."/>
            <person name="Salamov A."/>
            <person name="Henrissat B."/>
            <person name="Wiebenga A."/>
            <person name="De vries R.P."/>
            <person name="Grigoriev I.V."/>
            <person name="Mortensen U.H."/>
            <person name="Andersen M.R."/>
            <person name="Baker S.E."/>
        </authorList>
    </citation>
    <scope>NUCLEOTIDE SEQUENCE [LARGE SCALE GENOMIC DNA]</scope>
    <source>
        <strain evidence="2 3">CBS 121593</strain>
    </source>
</reference>
<dbReference type="Pfam" id="PF01636">
    <property type="entry name" value="APH"/>
    <property type="match status" value="1"/>
</dbReference>
<evidence type="ECO:0000313" key="3">
    <source>
        <dbReference type="Proteomes" id="UP000249402"/>
    </source>
</evidence>
<dbReference type="GeneID" id="37227408"/>
<gene>
    <name evidence="2" type="ORF">BO80DRAFT_462848</name>
</gene>
<sequence length="328" mass="36683">MGRVVKPSRASRFNTHALKKLQAAVALDPDVDLTTKLPTDYSARLERMRNGLENDSRNNTVAPVGPHEEDLRASLDASAPVETIYPLSKEVLDLLGDGPQAFGSLSSSLSERLIRMMQASEILWKGPSARRKMILKCNAHIVLKAVRDMSEFTEYTTLQYLRQYRPDIPSPEPLGLLRFNGITLIFMSYQPGDPLTNVWPSLDKTQKASIQEQLNKILTDLRSLPWNPGTPLGGIGGEGCKDVRRHLRRSDRPITTIDEFEQFLFKGYRSGGDAFVKLMGELSPPASSCKVVFTHGDLRPDNIIVEMTADHGYKITGLIDWEVLSRIH</sequence>